<evidence type="ECO:0000313" key="4">
    <source>
        <dbReference type="EMBL" id="RZR72297.1"/>
    </source>
</evidence>
<dbReference type="PANTHER" id="PTHR31096">
    <property type="entry name" value="ACT DOMAIN-CONTAINING PROTEIN ACR4-RELATED"/>
    <property type="match status" value="1"/>
</dbReference>
<keyword evidence="1 2" id="KW-0677">Repeat</keyword>
<dbReference type="Proteomes" id="UP000290560">
    <property type="component" value="Unassembled WGS sequence"/>
</dbReference>
<proteinExistence type="predicted"/>
<evidence type="ECO:0000256" key="1">
    <source>
        <dbReference type="ARBA" id="ARBA00022737"/>
    </source>
</evidence>
<dbReference type="Pfam" id="PF24914">
    <property type="entry name" value="ACR10_N"/>
    <property type="match status" value="2"/>
</dbReference>
<dbReference type="InterPro" id="IPR056816">
    <property type="entry name" value="ACR2/9/10_N"/>
</dbReference>
<gene>
    <name evidence="4" type="ORF">BHM03_00012005</name>
</gene>
<feature type="domain" description="ACT" evidence="3">
    <location>
        <begin position="89"/>
        <end position="126"/>
    </location>
</feature>
<organism evidence="4">
    <name type="scientific">Ensete ventricosum</name>
    <name type="common">Abyssinian banana</name>
    <name type="synonym">Musa ensete</name>
    <dbReference type="NCBI Taxonomy" id="4639"/>
    <lineage>
        <taxon>Eukaryota</taxon>
        <taxon>Viridiplantae</taxon>
        <taxon>Streptophyta</taxon>
        <taxon>Embryophyta</taxon>
        <taxon>Tracheophyta</taxon>
        <taxon>Spermatophyta</taxon>
        <taxon>Magnoliopsida</taxon>
        <taxon>Liliopsida</taxon>
        <taxon>Zingiberales</taxon>
        <taxon>Musaceae</taxon>
        <taxon>Ensete</taxon>
    </lineage>
</organism>
<name>A0A444D6M1_ENSVE</name>
<feature type="domain" description="ACT" evidence="3">
    <location>
        <begin position="12"/>
        <end position="53"/>
    </location>
</feature>
<evidence type="ECO:0000256" key="2">
    <source>
        <dbReference type="RuleBase" id="RU369043"/>
    </source>
</evidence>
<evidence type="ECO:0000259" key="3">
    <source>
        <dbReference type="Pfam" id="PF24914"/>
    </source>
</evidence>
<dbReference type="InterPro" id="IPR040217">
    <property type="entry name" value="ACR1-12"/>
</dbReference>
<protein>
    <recommendedName>
        <fullName evidence="2">ACT domain-containing protein ACR</fullName>
    </recommendedName>
    <alternativeName>
        <fullName evidence="2">Protein ACT DOMAIN REPEATS</fullName>
    </alternativeName>
</protein>
<dbReference type="PANTHER" id="PTHR31096:SF23">
    <property type="entry name" value="ACT DOMAIN-CONTAINING PROTEIN ACR10"/>
    <property type="match status" value="1"/>
</dbReference>
<accession>A0A444D6M1</accession>
<sequence length="177" mass="19375">MGVPSDDVVVIQAPEMAGKPSVITISCPDKTGLGCDLCRVILFFGLSILRGGEVPHRWKFPILLLKVGALGDPSRGFADLVIVWLCSVVDVSTNGKWCYIVFWVEERGGRPTRWGLLKKWLLAGCPAVSAASGLYNCCYSPQELRMEQQSPQVFLLKFSCNDRMGLLHGSSSISFPP</sequence>
<comment type="function">
    <text evidence="2">Binds amino acids.</text>
</comment>
<dbReference type="EMBL" id="KV875658">
    <property type="protein sequence ID" value="RZR72297.1"/>
    <property type="molecule type" value="Genomic_DNA"/>
</dbReference>
<dbReference type="AlphaFoldDB" id="A0A444D6M1"/>
<dbReference type="GO" id="GO:0016597">
    <property type="term" value="F:amino acid binding"/>
    <property type="evidence" value="ECO:0007669"/>
    <property type="project" value="UniProtKB-UniRule"/>
</dbReference>
<reference evidence="4" key="1">
    <citation type="journal article" date="2018" name="Data Brief">
        <title>Genome sequence data from 17 accessions of Ensete ventricosum, a staple food crop for millions in Ethiopia.</title>
        <authorList>
            <person name="Yemataw Z."/>
            <person name="Muzemil S."/>
            <person name="Ambachew D."/>
            <person name="Tripathi L."/>
            <person name="Tesfaye K."/>
            <person name="Chala A."/>
            <person name="Farbos A."/>
            <person name="O'Neill P."/>
            <person name="Moore K."/>
            <person name="Grant M."/>
            <person name="Studholme D.J."/>
        </authorList>
    </citation>
    <scope>NUCLEOTIDE SEQUENCE [LARGE SCALE GENOMIC DNA]</scope>
    <source>
        <tissue evidence="4">Leaf</tissue>
    </source>
</reference>